<proteinExistence type="predicted"/>
<accession>A0A1R3JU46</accession>
<dbReference type="AlphaFoldDB" id="A0A1R3JU46"/>
<dbReference type="Gramene" id="OMO98422">
    <property type="protein sequence ID" value="OMO98422"/>
    <property type="gene ID" value="CCACVL1_04228"/>
</dbReference>
<protein>
    <submittedName>
        <fullName evidence="1">Uncharacterized protein</fullName>
    </submittedName>
</protein>
<dbReference type="EMBL" id="AWWV01007089">
    <property type="protein sequence ID" value="OMO98422.1"/>
    <property type="molecule type" value="Genomic_DNA"/>
</dbReference>
<sequence>MALTLVFEENCVPDFQMEEIRWSKL</sequence>
<keyword evidence="2" id="KW-1185">Reference proteome</keyword>
<evidence type="ECO:0000313" key="1">
    <source>
        <dbReference type="EMBL" id="OMO98422.1"/>
    </source>
</evidence>
<name>A0A1R3JU46_COCAP</name>
<comment type="caution">
    <text evidence="1">The sequence shown here is derived from an EMBL/GenBank/DDBJ whole genome shotgun (WGS) entry which is preliminary data.</text>
</comment>
<organism evidence="1 2">
    <name type="scientific">Corchorus capsularis</name>
    <name type="common">Jute</name>
    <dbReference type="NCBI Taxonomy" id="210143"/>
    <lineage>
        <taxon>Eukaryota</taxon>
        <taxon>Viridiplantae</taxon>
        <taxon>Streptophyta</taxon>
        <taxon>Embryophyta</taxon>
        <taxon>Tracheophyta</taxon>
        <taxon>Spermatophyta</taxon>
        <taxon>Magnoliopsida</taxon>
        <taxon>eudicotyledons</taxon>
        <taxon>Gunneridae</taxon>
        <taxon>Pentapetalae</taxon>
        <taxon>rosids</taxon>
        <taxon>malvids</taxon>
        <taxon>Malvales</taxon>
        <taxon>Malvaceae</taxon>
        <taxon>Grewioideae</taxon>
        <taxon>Apeibeae</taxon>
        <taxon>Corchorus</taxon>
    </lineage>
</organism>
<evidence type="ECO:0000313" key="2">
    <source>
        <dbReference type="Proteomes" id="UP000188268"/>
    </source>
</evidence>
<dbReference type="Proteomes" id="UP000188268">
    <property type="component" value="Unassembled WGS sequence"/>
</dbReference>
<reference evidence="1 2" key="1">
    <citation type="submission" date="2013-09" db="EMBL/GenBank/DDBJ databases">
        <title>Corchorus capsularis genome sequencing.</title>
        <authorList>
            <person name="Alam M."/>
            <person name="Haque M.S."/>
            <person name="Islam M.S."/>
            <person name="Emdad E.M."/>
            <person name="Islam M.M."/>
            <person name="Ahmed B."/>
            <person name="Halim A."/>
            <person name="Hossen Q.M.M."/>
            <person name="Hossain M.Z."/>
            <person name="Ahmed R."/>
            <person name="Khan M.M."/>
            <person name="Islam R."/>
            <person name="Rashid M.M."/>
            <person name="Khan S.A."/>
            <person name="Rahman M.S."/>
            <person name="Alam M."/>
        </authorList>
    </citation>
    <scope>NUCLEOTIDE SEQUENCE [LARGE SCALE GENOMIC DNA]</scope>
    <source>
        <strain evidence="2">cv. CVL-1</strain>
        <tissue evidence="1">Whole seedling</tissue>
    </source>
</reference>
<gene>
    <name evidence="1" type="ORF">CCACVL1_04228</name>
</gene>